<evidence type="ECO:0000313" key="1">
    <source>
        <dbReference type="EMBL" id="QCI80480.1"/>
    </source>
</evidence>
<gene>
    <name evidence="1" type="ORF">E6W36_00925</name>
</gene>
<dbReference type="EMBL" id="CP039704">
    <property type="protein sequence ID" value="QCI80480.1"/>
    <property type="molecule type" value="Genomic_DNA"/>
</dbReference>
<reference evidence="2" key="1">
    <citation type="submission" date="2019-04" db="EMBL/GenBank/DDBJ databases">
        <title>Complete genome sequence of Sphingomonas sp. W1-2-3.</title>
        <authorList>
            <person name="Im W.T."/>
        </authorList>
    </citation>
    <scope>NUCLEOTIDE SEQUENCE [LARGE SCALE GENOMIC DNA]</scope>
    <source>
        <strain evidence="2">W1-2-3</strain>
    </source>
</reference>
<dbReference type="GO" id="GO:0015035">
    <property type="term" value="F:protein-disulfide reductase activity"/>
    <property type="evidence" value="ECO:0007669"/>
    <property type="project" value="InterPro"/>
</dbReference>
<proteinExistence type="predicted"/>
<protein>
    <submittedName>
        <fullName evidence="1">DUF393 domain-containing protein</fullName>
    </submittedName>
</protein>
<accession>A0A4D7C882</accession>
<dbReference type="KEGG" id="hgn:E6W36_00925"/>
<name>A0A4D7C882_9SPHN</name>
<dbReference type="AlphaFoldDB" id="A0A4D7C882"/>
<sequence length="132" mass="14953">MQPRQTPDPIWIVYDGECPFCSAYVRMVRLREAVGTVALIDARTDHPAVREAKSLGLDLDEGMALKMAGEWLHGDAVMTRLAMLSSRSNTLNRLHAWVFQNPARARLLYPWLRAGRNAVLRLLGRRKITELA</sequence>
<evidence type="ECO:0000313" key="2">
    <source>
        <dbReference type="Proteomes" id="UP000298714"/>
    </source>
</evidence>
<organism evidence="1 2">
    <name type="scientific">Hankyongella ginsenosidimutans</name>
    <dbReference type="NCBI Taxonomy" id="1763828"/>
    <lineage>
        <taxon>Bacteria</taxon>
        <taxon>Pseudomonadati</taxon>
        <taxon>Pseudomonadota</taxon>
        <taxon>Alphaproteobacteria</taxon>
        <taxon>Sphingomonadales</taxon>
        <taxon>Sphingomonadaceae</taxon>
        <taxon>Hankyongella</taxon>
    </lineage>
</organism>
<dbReference type="Pfam" id="PF04134">
    <property type="entry name" value="DCC1-like"/>
    <property type="match status" value="1"/>
</dbReference>
<dbReference type="RefSeq" id="WP_222874354.1">
    <property type="nucleotide sequence ID" value="NZ_CP039704.1"/>
</dbReference>
<keyword evidence="2" id="KW-1185">Reference proteome</keyword>
<dbReference type="Proteomes" id="UP000298714">
    <property type="component" value="Chromosome"/>
</dbReference>
<dbReference type="InterPro" id="IPR007263">
    <property type="entry name" value="DCC1-like"/>
</dbReference>